<dbReference type="GO" id="GO:0005930">
    <property type="term" value="C:axoneme"/>
    <property type="evidence" value="ECO:0007669"/>
    <property type="project" value="TreeGrafter"/>
</dbReference>
<dbReference type="GO" id="GO:0120200">
    <property type="term" value="C:rod photoreceptor outer segment"/>
    <property type="evidence" value="ECO:0007669"/>
    <property type="project" value="TreeGrafter"/>
</dbReference>
<dbReference type="InterPro" id="IPR029357">
    <property type="entry name" value="SPATA7"/>
</dbReference>
<proteinExistence type="predicted"/>
<feature type="region of interest" description="Disordered" evidence="1">
    <location>
        <begin position="265"/>
        <end position="304"/>
    </location>
</feature>
<reference evidence="3" key="1">
    <citation type="journal article" date="2017" name="PLoS ONE">
        <title>The Agassiz's desert tortoise genome provides a resource for the conservation of a threatened species.</title>
        <authorList>
            <person name="Tollis M."/>
            <person name="DeNardo D.F."/>
            <person name="Cornelius J.A."/>
            <person name="Dolby G.A."/>
            <person name="Edwards T."/>
            <person name="Henen B.T."/>
            <person name="Karl A.E."/>
            <person name="Murphy R.W."/>
            <person name="Kusumi K."/>
        </authorList>
    </citation>
    <scope>NUCLEOTIDE SEQUENCE [LARGE SCALE GENOMIC DNA]</scope>
</reference>
<protein>
    <submittedName>
        <fullName evidence="2">Uncharacterized protein</fullName>
    </submittedName>
</protein>
<evidence type="ECO:0000313" key="3">
    <source>
        <dbReference type="Proteomes" id="UP000291020"/>
    </source>
</evidence>
<dbReference type="Pfam" id="PF15244">
    <property type="entry name" value="HSD3"/>
    <property type="match status" value="1"/>
</dbReference>
<dbReference type="GO" id="GO:0120206">
    <property type="term" value="C:photoreceptor distal connecting cilium"/>
    <property type="evidence" value="ECO:0007669"/>
    <property type="project" value="TreeGrafter"/>
</dbReference>
<feature type="compositionally biased region" description="Basic and acidic residues" evidence="1">
    <location>
        <begin position="295"/>
        <end position="304"/>
    </location>
</feature>
<feature type="compositionally biased region" description="Low complexity" evidence="1">
    <location>
        <begin position="185"/>
        <end position="194"/>
    </location>
</feature>
<dbReference type="GO" id="GO:0000226">
    <property type="term" value="P:microtubule cytoskeleton organization"/>
    <property type="evidence" value="ECO:0007669"/>
    <property type="project" value="TreeGrafter"/>
</dbReference>
<dbReference type="GO" id="GO:0036064">
    <property type="term" value="C:ciliary basal body"/>
    <property type="evidence" value="ECO:0007669"/>
    <property type="project" value="TreeGrafter"/>
</dbReference>
<dbReference type="PANTHER" id="PTHR14917">
    <property type="entry name" value="SPERMATOGENESIS-ASSOCIATED PROTEIN 7"/>
    <property type="match status" value="1"/>
</dbReference>
<dbReference type="Ensembl" id="ENSGAGT00000037712.1">
    <property type="protein sequence ID" value="ENSGAGP00000033282.1"/>
    <property type="gene ID" value="ENSGAGG00000023728.1"/>
</dbReference>
<reference evidence="2" key="3">
    <citation type="submission" date="2025-09" db="UniProtKB">
        <authorList>
            <consortium name="Ensembl"/>
        </authorList>
    </citation>
    <scope>IDENTIFICATION</scope>
</reference>
<sequence length="559" mass="63727">MGVRMERGSRRSPVSEYPAIPRYGPASPFKGHLSTQSNAFCIDSSRRLNNQYLIRDHLAFHYNKILSAKAAVDCSVPKSRLTSIKFADQQRREKLKKEIARYEKEMSSAKNASRSSSRGSRRPLLSTFVKSSFEAEANDQLSPHAQNAQKHLSRSLLSSDRQGLDLPNPAKCVRKDTRKISNASISNSSVSVSSPQRKYSGVSYSPSAESVMNISPSYKHQDTESKVYSGDLLDRHSDHFTDSHQPFTPRTLKSHAKSFLSQYRYYTPAKRKRKDPPKQQVEAETQTDLSSFQSEAREPERKDTAIQQKIITQAEVTSVPDESEGRMDAFQYSLPSMTSMYSMESSPMRKIQAEEEELRYLSFIEDVTDEILNLGLFSNRVLERLFERHIEQNKHRLDENKMRHLLDVLKVDLGCNTEKSERVNGSMEVIDPFDLERFETLDQLQFTSKNWKQNKTTKSEEFLKAMDLLSKETNNLKHPLDSETSKQMHDKDIFSKGITEAVSVGTDPYSSVKSEEAPDISHTFEPTLNSTTCDSDFESNKELDDLEENFAEALQISSM</sequence>
<feature type="region of interest" description="Disordered" evidence="1">
    <location>
        <begin position="137"/>
        <end position="171"/>
    </location>
</feature>
<dbReference type="PANTHER" id="PTHR14917:SF2">
    <property type="entry name" value="SPERMATOGENESIS-ASSOCIATED PROTEIN 7"/>
    <property type="match status" value="1"/>
</dbReference>
<dbReference type="Proteomes" id="UP000291020">
    <property type="component" value="Unassembled WGS sequence"/>
</dbReference>
<feature type="compositionally biased region" description="Polar residues" evidence="1">
    <location>
        <begin position="139"/>
        <end position="161"/>
    </location>
</feature>
<accession>A0A452IYV0</accession>
<dbReference type="GO" id="GO:0045494">
    <property type="term" value="P:photoreceptor cell maintenance"/>
    <property type="evidence" value="ECO:0007669"/>
    <property type="project" value="TreeGrafter"/>
</dbReference>
<feature type="compositionally biased region" description="Polar residues" evidence="1">
    <location>
        <begin position="282"/>
        <end position="294"/>
    </location>
</feature>
<feature type="region of interest" description="Disordered" evidence="1">
    <location>
        <begin position="185"/>
        <end position="208"/>
    </location>
</feature>
<organism evidence="2 3">
    <name type="scientific">Gopherus agassizii</name>
    <name type="common">Agassiz's desert tortoise</name>
    <dbReference type="NCBI Taxonomy" id="38772"/>
    <lineage>
        <taxon>Eukaryota</taxon>
        <taxon>Metazoa</taxon>
        <taxon>Chordata</taxon>
        <taxon>Craniata</taxon>
        <taxon>Vertebrata</taxon>
        <taxon>Euteleostomi</taxon>
        <taxon>Archelosauria</taxon>
        <taxon>Testudinata</taxon>
        <taxon>Testudines</taxon>
        <taxon>Cryptodira</taxon>
        <taxon>Durocryptodira</taxon>
        <taxon>Testudinoidea</taxon>
        <taxon>Testudinidae</taxon>
        <taxon>Gopherus</taxon>
    </lineage>
</organism>
<evidence type="ECO:0000256" key="1">
    <source>
        <dbReference type="SAM" id="MobiDB-lite"/>
    </source>
</evidence>
<evidence type="ECO:0000313" key="2">
    <source>
        <dbReference type="Ensembl" id="ENSGAGP00000033282.1"/>
    </source>
</evidence>
<dbReference type="STRING" id="38772.ENSGAGP00000033282"/>
<keyword evidence="3" id="KW-1185">Reference proteome</keyword>
<name>A0A452IYV0_9SAUR</name>
<feature type="region of interest" description="Disordered" evidence="1">
    <location>
        <begin position="104"/>
        <end position="123"/>
    </location>
</feature>
<feature type="compositionally biased region" description="Low complexity" evidence="1">
    <location>
        <begin position="108"/>
        <end position="118"/>
    </location>
</feature>
<dbReference type="AlphaFoldDB" id="A0A452IYV0"/>
<reference evidence="2" key="2">
    <citation type="submission" date="2025-08" db="UniProtKB">
        <authorList>
            <consortium name="Ensembl"/>
        </authorList>
    </citation>
    <scope>IDENTIFICATION</scope>
</reference>